<sequence length="497" mass="51732">MEQLLHGFAVVMTPANLFFCLVGTLLGTIVGIIPGLGPLTTIAILLPVTYKLDVTSALIMLSGIYYGVAYGGTATSVLLRIPGEASSVVTCIDGYAMARKGRAGAALTIAAVGSFVAGTVGTIGISYLSPPLAELVFAFGPAEYAALMLAGLAAVTYFSSGSLLKSLLMAAFGLVLGCVGKDPMTLEPRLTFGLTGLLDGIELPALAIGLFGLSEILLLARRSQSSLKMIAPPRSLLGFLPNREETRRSVAPVARGTVLGFLVGVLPGGGAVIASFLSYALEKKFAKQPEEFGRGAVEGLAGPETANNAASSGSLLPLLCMGLPANATTAVLLNAFILHGVAPGPAMMTQQPEIFWGLIASMYVGNVMLLVLNLPLIGLMIRILDVPRAYLGPIILLFCMIGVYSSVGDASGVLIAVVFGFVGYYLRQHGFNLGMLILAFVLGPILERSVRQALNISDGEFGVFVASPISITLLCLAAAILLLGLWPRRPVVNTEDD</sequence>
<organism evidence="3 4">
    <name type="scientific">Falsiroseomonas bella</name>
    <dbReference type="NCBI Taxonomy" id="2184016"/>
    <lineage>
        <taxon>Bacteria</taxon>
        <taxon>Pseudomonadati</taxon>
        <taxon>Pseudomonadota</taxon>
        <taxon>Alphaproteobacteria</taxon>
        <taxon>Acetobacterales</taxon>
        <taxon>Roseomonadaceae</taxon>
        <taxon>Falsiroseomonas</taxon>
    </lineage>
</organism>
<comment type="caution">
    <text evidence="3">The sequence shown here is derived from an EMBL/GenBank/DDBJ whole genome shotgun (WGS) entry which is preliminary data.</text>
</comment>
<keyword evidence="1" id="KW-1133">Transmembrane helix</keyword>
<feature type="transmembrane region" description="Helical" evidence="1">
    <location>
        <begin position="200"/>
        <end position="220"/>
    </location>
</feature>
<gene>
    <name evidence="3" type="ORF">DFH01_23545</name>
</gene>
<dbReference type="Proteomes" id="UP000245765">
    <property type="component" value="Unassembled WGS sequence"/>
</dbReference>
<evidence type="ECO:0000256" key="1">
    <source>
        <dbReference type="SAM" id="Phobius"/>
    </source>
</evidence>
<feature type="transmembrane region" description="Helical" evidence="1">
    <location>
        <begin position="162"/>
        <end position="180"/>
    </location>
</feature>
<feature type="transmembrane region" description="Helical" evidence="1">
    <location>
        <begin position="354"/>
        <end position="374"/>
    </location>
</feature>
<dbReference type="Pfam" id="PF01970">
    <property type="entry name" value="TctA"/>
    <property type="match status" value="1"/>
</dbReference>
<feature type="transmembrane region" description="Helical" evidence="1">
    <location>
        <begin position="257"/>
        <end position="281"/>
    </location>
</feature>
<dbReference type="RefSeq" id="WP_109872974.1">
    <property type="nucleotide sequence ID" value="NZ_QGNA01000006.1"/>
</dbReference>
<feature type="transmembrane region" description="Helical" evidence="1">
    <location>
        <begin position="429"/>
        <end position="446"/>
    </location>
</feature>
<feature type="transmembrane region" description="Helical" evidence="1">
    <location>
        <begin position="7"/>
        <end position="37"/>
    </location>
</feature>
<evidence type="ECO:0000259" key="2">
    <source>
        <dbReference type="Pfam" id="PF01970"/>
    </source>
</evidence>
<dbReference type="PANTHER" id="PTHR35342:SF5">
    <property type="entry name" value="TRICARBOXYLIC TRANSPORT PROTEIN"/>
    <property type="match status" value="1"/>
</dbReference>
<dbReference type="AlphaFoldDB" id="A0A317F7Z1"/>
<feature type="transmembrane region" description="Helical" evidence="1">
    <location>
        <begin position="394"/>
        <end position="422"/>
    </location>
</feature>
<name>A0A317F7Z1_9PROT</name>
<keyword evidence="4" id="KW-1185">Reference proteome</keyword>
<dbReference type="PANTHER" id="PTHR35342">
    <property type="entry name" value="TRICARBOXYLIC TRANSPORT PROTEIN"/>
    <property type="match status" value="1"/>
</dbReference>
<protein>
    <submittedName>
        <fullName evidence="3">Transporter</fullName>
    </submittedName>
</protein>
<dbReference type="EMBL" id="QGNA01000006">
    <property type="protein sequence ID" value="PWS34523.1"/>
    <property type="molecule type" value="Genomic_DNA"/>
</dbReference>
<evidence type="ECO:0000313" key="3">
    <source>
        <dbReference type="EMBL" id="PWS34523.1"/>
    </source>
</evidence>
<feature type="transmembrane region" description="Helical" evidence="1">
    <location>
        <begin position="135"/>
        <end position="155"/>
    </location>
</feature>
<feature type="transmembrane region" description="Helical" evidence="1">
    <location>
        <begin position="105"/>
        <end position="129"/>
    </location>
</feature>
<reference evidence="4" key="1">
    <citation type="submission" date="2018-05" db="EMBL/GenBank/DDBJ databases">
        <authorList>
            <person name="Du Z."/>
            <person name="Wang X."/>
        </authorList>
    </citation>
    <scope>NUCLEOTIDE SEQUENCE [LARGE SCALE GENOMIC DNA]</scope>
    <source>
        <strain evidence="4">CQN31</strain>
    </source>
</reference>
<dbReference type="OrthoDB" id="7256204at2"/>
<dbReference type="InterPro" id="IPR002823">
    <property type="entry name" value="DUF112_TM"/>
</dbReference>
<keyword evidence="1" id="KW-0812">Transmembrane</keyword>
<feature type="transmembrane region" description="Helical" evidence="1">
    <location>
        <begin position="315"/>
        <end position="342"/>
    </location>
</feature>
<feature type="transmembrane region" description="Helical" evidence="1">
    <location>
        <begin position="57"/>
        <end position="79"/>
    </location>
</feature>
<keyword evidence="1" id="KW-0472">Membrane</keyword>
<accession>A0A317F7Z1</accession>
<feature type="transmembrane region" description="Helical" evidence="1">
    <location>
        <begin position="461"/>
        <end position="486"/>
    </location>
</feature>
<feature type="domain" description="DUF112" evidence="2">
    <location>
        <begin position="17"/>
        <end position="438"/>
    </location>
</feature>
<evidence type="ECO:0000313" key="4">
    <source>
        <dbReference type="Proteomes" id="UP000245765"/>
    </source>
</evidence>
<proteinExistence type="predicted"/>